<proteinExistence type="predicted"/>
<name>A0A6C0K226_9ZZZZ</name>
<dbReference type="EMBL" id="MN740779">
    <property type="protein sequence ID" value="QHU11191.1"/>
    <property type="molecule type" value="Genomic_DNA"/>
</dbReference>
<keyword evidence="1" id="KW-1133">Transmembrane helix</keyword>
<evidence type="ECO:0008006" key="3">
    <source>
        <dbReference type="Google" id="ProtNLM"/>
    </source>
</evidence>
<reference evidence="2" key="1">
    <citation type="journal article" date="2020" name="Nature">
        <title>Giant virus diversity and host interactions through global metagenomics.</title>
        <authorList>
            <person name="Schulz F."/>
            <person name="Roux S."/>
            <person name="Paez-Espino D."/>
            <person name="Jungbluth S."/>
            <person name="Walsh D.A."/>
            <person name="Denef V.J."/>
            <person name="McMahon K.D."/>
            <person name="Konstantinidis K.T."/>
            <person name="Eloe-Fadrosh E.A."/>
            <person name="Kyrpides N.C."/>
            <person name="Woyke T."/>
        </authorList>
    </citation>
    <scope>NUCLEOTIDE SEQUENCE</scope>
    <source>
        <strain evidence="2">GVMAG-S-1101165-84</strain>
    </source>
</reference>
<keyword evidence="1" id="KW-0472">Membrane</keyword>
<keyword evidence="1" id="KW-0812">Transmembrane</keyword>
<protein>
    <recommendedName>
        <fullName evidence="3">ATPase AAA-type core domain-containing protein</fullName>
    </recommendedName>
</protein>
<accession>A0A6C0K226</accession>
<feature type="transmembrane region" description="Helical" evidence="1">
    <location>
        <begin position="15"/>
        <end position="41"/>
    </location>
</feature>
<dbReference type="Gene3D" id="3.40.50.300">
    <property type="entry name" value="P-loop containing nucleotide triphosphate hydrolases"/>
    <property type="match status" value="1"/>
</dbReference>
<organism evidence="2">
    <name type="scientific">viral metagenome</name>
    <dbReference type="NCBI Taxonomy" id="1070528"/>
    <lineage>
        <taxon>unclassified sequences</taxon>
        <taxon>metagenomes</taxon>
        <taxon>organismal metagenomes</taxon>
    </lineage>
</organism>
<evidence type="ECO:0000313" key="2">
    <source>
        <dbReference type="EMBL" id="QHU11191.1"/>
    </source>
</evidence>
<dbReference type="AlphaFoldDB" id="A0A6C0K226"/>
<sequence length="334" mass="38342">MNTTTAPSESSGTNISVWGGLAIGFAMTAFNMIPWSVVFIFTRKYGLRYYTINNTDECRRVQRRVKGHSSHTSDNDKGYGYAFGKWYITHVGQDHRGDHEVWMIATETSFKELTRDLNDDVEEDEVDAENTVVSDVEAVKAPKKKIDVYDRRGSYDNLWYRKRTIRNLGAKPHPEQRVILDRVKAVYEQKQRGVFYIHGLPCTGKSMIGLLLAEEYGCSYSNSYSPWEPGDILTTVIDEAEPTKERPLVLAFEEVDGAIIRIHEGIERHKNIPTAITDKSSWNRFLDNFDRGLYPYVVLLMTSNKSFDFINSLDPSYLRKGRVDEVFEMGMKTE</sequence>
<dbReference type="InterPro" id="IPR027417">
    <property type="entry name" value="P-loop_NTPase"/>
</dbReference>
<evidence type="ECO:0000256" key="1">
    <source>
        <dbReference type="SAM" id="Phobius"/>
    </source>
</evidence>
<dbReference type="SUPFAM" id="SSF52540">
    <property type="entry name" value="P-loop containing nucleoside triphosphate hydrolases"/>
    <property type="match status" value="1"/>
</dbReference>